<dbReference type="EMBL" id="CM043790">
    <property type="protein sequence ID" value="KAI4825389.1"/>
    <property type="molecule type" value="Genomic_DNA"/>
</dbReference>
<keyword evidence="2" id="KW-1185">Reference proteome</keyword>
<reference evidence="1" key="1">
    <citation type="submission" date="2022-05" db="EMBL/GenBank/DDBJ databases">
        <title>Chromosome-level genome of Chaenocephalus aceratus.</title>
        <authorList>
            <person name="Park H."/>
        </authorList>
    </citation>
    <scope>NUCLEOTIDE SEQUENCE</scope>
    <source>
        <strain evidence="1">KU_202001</strain>
    </source>
</reference>
<proteinExistence type="predicted"/>
<organism evidence="1 2">
    <name type="scientific">Chaenocephalus aceratus</name>
    <name type="common">Blackfin icefish</name>
    <name type="synonym">Chaenichthys aceratus</name>
    <dbReference type="NCBI Taxonomy" id="36190"/>
    <lineage>
        <taxon>Eukaryota</taxon>
        <taxon>Metazoa</taxon>
        <taxon>Chordata</taxon>
        <taxon>Craniata</taxon>
        <taxon>Vertebrata</taxon>
        <taxon>Euteleostomi</taxon>
        <taxon>Actinopterygii</taxon>
        <taxon>Neopterygii</taxon>
        <taxon>Teleostei</taxon>
        <taxon>Neoteleostei</taxon>
        <taxon>Acanthomorphata</taxon>
        <taxon>Eupercaria</taxon>
        <taxon>Perciformes</taxon>
        <taxon>Notothenioidei</taxon>
        <taxon>Channichthyidae</taxon>
        <taxon>Chaenocephalus</taxon>
    </lineage>
</organism>
<protein>
    <submittedName>
        <fullName evidence="1">Uncharacterized protein</fullName>
    </submittedName>
</protein>
<accession>A0ACB9XGI8</accession>
<sequence>MLEDFIDISCFVSRGVILFRPPRLNNKFEDGTVQFSGDVYTSNKIKKFIQDNIFGICPHMTDDNKDQIRGKDLLVAYYEVDYEKNPKGSNYWRNRVMKVAKVFLDQGKSLNFAVASKSAFGQDVSEFGMDGSSGELPLVAIRTSKGDKYVMAEEFSRDGKALERFLQAYFDGSLKRYLKSEPIPESNDGPVKVLVAENFDSIVNDDSKDVLIEFYAPWCGHCKTLEPKFNELGEKLGNDPNVVIAKMDATANDVPSPYEVSGFPTLYFSPAGSKMSPKKYEGGREVSDFIAYLKKEASSPLVVVEEESKKKSNDDDKIEL</sequence>
<evidence type="ECO:0000313" key="1">
    <source>
        <dbReference type="EMBL" id="KAI4825389.1"/>
    </source>
</evidence>
<evidence type="ECO:0000313" key="2">
    <source>
        <dbReference type="Proteomes" id="UP001057452"/>
    </source>
</evidence>
<name>A0ACB9XGI8_CHAAC</name>
<dbReference type="Proteomes" id="UP001057452">
    <property type="component" value="Chromosome 6"/>
</dbReference>
<comment type="caution">
    <text evidence="1">The sequence shown here is derived from an EMBL/GenBank/DDBJ whole genome shotgun (WGS) entry which is preliminary data.</text>
</comment>
<gene>
    <name evidence="1" type="ORF">KUCAC02_021072</name>
</gene>